<accession>A0A849A6F5</accession>
<dbReference type="PANTHER" id="PTHR43162:SF1">
    <property type="entry name" value="PRESTALK A DIFFERENTIATION PROTEIN A"/>
    <property type="match status" value="1"/>
</dbReference>
<organism evidence="3 4">
    <name type="scientific">Nakamurella aerolata</name>
    <dbReference type="NCBI Taxonomy" id="1656892"/>
    <lineage>
        <taxon>Bacteria</taxon>
        <taxon>Bacillati</taxon>
        <taxon>Actinomycetota</taxon>
        <taxon>Actinomycetes</taxon>
        <taxon>Nakamurellales</taxon>
        <taxon>Nakamurellaceae</taxon>
        <taxon>Nakamurella</taxon>
    </lineage>
</organism>
<dbReference type="RefSeq" id="WP_171199822.1">
    <property type="nucleotide sequence ID" value="NZ_JABEND010000005.1"/>
</dbReference>
<feature type="region of interest" description="Disordered" evidence="1">
    <location>
        <begin position="186"/>
        <end position="236"/>
    </location>
</feature>
<dbReference type="Proteomes" id="UP000562984">
    <property type="component" value="Unassembled WGS sequence"/>
</dbReference>
<evidence type="ECO:0000259" key="2">
    <source>
        <dbReference type="Pfam" id="PF13460"/>
    </source>
</evidence>
<reference evidence="3 4" key="1">
    <citation type="submission" date="2020-05" db="EMBL/GenBank/DDBJ databases">
        <title>Nakamurella sp. DB0629 isolated from air conditioner.</title>
        <authorList>
            <person name="Kim D.H."/>
            <person name="Kim D.-U."/>
        </authorList>
    </citation>
    <scope>NUCLEOTIDE SEQUENCE [LARGE SCALE GENOMIC DNA]</scope>
    <source>
        <strain evidence="3 4">DB0629</strain>
    </source>
</reference>
<keyword evidence="4" id="KW-1185">Reference proteome</keyword>
<dbReference type="Gene3D" id="3.40.50.720">
    <property type="entry name" value="NAD(P)-binding Rossmann-like Domain"/>
    <property type="match status" value="1"/>
</dbReference>
<dbReference type="AlphaFoldDB" id="A0A849A6F5"/>
<evidence type="ECO:0000313" key="3">
    <source>
        <dbReference type="EMBL" id="NNG36139.1"/>
    </source>
</evidence>
<dbReference type="InterPro" id="IPR051604">
    <property type="entry name" value="Ergot_Alk_Oxidoreductase"/>
</dbReference>
<evidence type="ECO:0000256" key="1">
    <source>
        <dbReference type="SAM" id="MobiDB-lite"/>
    </source>
</evidence>
<evidence type="ECO:0000313" key="4">
    <source>
        <dbReference type="Proteomes" id="UP000562984"/>
    </source>
</evidence>
<dbReference type="EMBL" id="JABEND010000005">
    <property type="protein sequence ID" value="NNG36139.1"/>
    <property type="molecule type" value="Genomic_DNA"/>
</dbReference>
<feature type="domain" description="NAD(P)-binding" evidence="2">
    <location>
        <begin position="7"/>
        <end position="183"/>
    </location>
</feature>
<sequence length="333" mass="34553">MRILVTGATGRVGGRVVQRLLEEPDGHQVFAVVRDRAAALPAGVEPVPADLTDPGSLGALRPADAAFLLFPSIAGDPAAPRVVSAVADSVRGAGGRIVYQSAHGADSAAGQGGIMGSHTLLEGLIRETGVPWTFLRSSGFAANTLGWADSIRATGTVRWPAADARRALIHEDDLAAVAVQSLTGAGDRTAAGGDQIATGDQTRTGTPGDRTPGGAAGRAASAPGQQHQAQPNQAQRNQALHLTGPEQLTQREYAEHIGEVIGRPVAYVELSQQQAMSELFAGLPESFARSIIDGQRAMIDNPEPVTDTVAELLGRPAQPFTRWVADHRAAFAG</sequence>
<dbReference type="PANTHER" id="PTHR43162">
    <property type="match status" value="1"/>
</dbReference>
<protein>
    <submittedName>
        <fullName evidence="3">NAD(P)H-binding protein</fullName>
    </submittedName>
</protein>
<name>A0A849A6F5_9ACTN</name>
<gene>
    <name evidence="3" type="ORF">HKD39_10505</name>
</gene>
<dbReference type="InterPro" id="IPR036291">
    <property type="entry name" value="NAD(P)-bd_dom_sf"/>
</dbReference>
<dbReference type="InterPro" id="IPR016040">
    <property type="entry name" value="NAD(P)-bd_dom"/>
</dbReference>
<dbReference type="Pfam" id="PF13460">
    <property type="entry name" value="NAD_binding_10"/>
    <property type="match status" value="1"/>
</dbReference>
<comment type="caution">
    <text evidence="3">The sequence shown here is derived from an EMBL/GenBank/DDBJ whole genome shotgun (WGS) entry which is preliminary data.</text>
</comment>
<proteinExistence type="predicted"/>
<dbReference type="SUPFAM" id="SSF51735">
    <property type="entry name" value="NAD(P)-binding Rossmann-fold domains"/>
    <property type="match status" value="2"/>
</dbReference>